<dbReference type="AlphaFoldDB" id="A0A9R1VP83"/>
<feature type="region of interest" description="Disordered" evidence="1">
    <location>
        <begin position="23"/>
        <end position="48"/>
    </location>
</feature>
<gene>
    <name evidence="2" type="ORF">LSAT_V11C500279990</name>
</gene>
<reference evidence="2 3" key="1">
    <citation type="journal article" date="2017" name="Nat. Commun.">
        <title>Genome assembly with in vitro proximity ligation data and whole-genome triplication in lettuce.</title>
        <authorList>
            <person name="Reyes-Chin-Wo S."/>
            <person name="Wang Z."/>
            <person name="Yang X."/>
            <person name="Kozik A."/>
            <person name="Arikit S."/>
            <person name="Song C."/>
            <person name="Xia L."/>
            <person name="Froenicke L."/>
            <person name="Lavelle D.O."/>
            <person name="Truco M.J."/>
            <person name="Xia R."/>
            <person name="Zhu S."/>
            <person name="Xu C."/>
            <person name="Xu H."/>
            <person name="Xu X."/>
            <person name="Cox K."/>
            <person name="Korf I."/>
            <person name="Meyers B.C."/>
            <person name="Michelmore R.W."/>
        </authorList>
    </citation>
    <scope>NUCLEOTIDE SEQUENCE [LARGE SCALE GENOMIC DNA]</scope>
    <source>
        <strain evidence="3">cv. Salinas</strain>
        <tissue evidence="2">Seedlings</tissue>
    </source>
</reference>
<feature type="compositionally biased region" description="Polar residues" evidence="1">
    <location>
        <begin position="78"/>
        <end position="90"/>
    </location>
</feature>
<evidence type="ECO:0000313" key="2">
    <source>
        <dbReference type="EMBL" id="KAJ0208136.1"/>
    </source>
</evidence>
<comment type="caution">
    <text evidence="2">The sequence shown here is derived from an EMBL/GenBank/DDBJ whole genome shotgun (WGS) entry which is preliminary data.</text>
</comment>
<feature type="compositionally biased region" description="Pro residues" evidence="1">
    <location>
        <begin position="30"/>
        <end position="39"/>
    </location>
</feature>
<evidence type="ECO:0000256" key="1">
    <source>
        <dbReference type="SAM" id="MobiDB-lite"/>
    </source>
</evidence>
<name>A0A9R1VP83_LACSA</name>
<evidence type="ECO:0000313" key="3">
    <source>
        <dbReference type="Proteomes" id="UP000235145"/>
    </source>
</evidence>
<keyword evidence="3" id="KW-1185">Reference proteome</keyword>
<proteinExistence type="predicted"/>
<dbReference type="Proteomes" id="UP000235145">
    <property type="component" value="Unassembled WGS sequence"/>
</dbReference>
<sequence length="90" mass="10018">MNFHSNLTLLHIAPFQIRSSFHRLRHLHRPTPPTPPAPPSHSRTPTPLQDLQMLRSRFISSHTFPGVGEAGGETTVEIRSQTQDNGGFGN</sequence>
<accession>A0A9R1VP83</accession>
<protein>
    <submittedName>
        <fullName evidence="2">Uncharacterized protein</fullName>
    </submittedName>
</protein>
<dbReference type="EMBL" id="NBSK02000005">
    <property type="protein sequence ID" value="KAJ0208136.1"/>
    <property type="molecule type" value="Genomic_DNA"/>
</dbReference>
<feature type="region of interest" description="Disordered" evidence="1">
    <location>
        <begin position="65"/>
        <end position="90"/>
    </location>
</feature>
<organism evidence="2 3">
    <name type="scientific">Lactuca sativa</name>
    <name type="common">Garden lettuce</name>
    <dbReference type="NCBI Taxonomy" id="4236"/>
    <lineage>
        <taxon>Eukaryota</taxon>
        <taxon>Viridiplantae</taxon>
        <taxon>Streptophyta</taxon>
        <taxon>Embryophyta</taxon>
        <taxon>Tracheophyta</taxon>
        <taxon>Spermatophyta</taxon>
        <taxon>Magnoliopsida</taxon>
        <taxon>eudicotyledons</taxon>
        <taxon>Gunneridae</taxon>
        <taxon>Pentapetalae</taxon>
        <taxon>asterids</taxon>
        <taxon>campanulids</taxon>
        <taxon>Asterales</taxon>
        <taxon>Asteraceae</taxon>
        <taxon>Cichorioideae</taxon>
        <taxon>Cichorieae</taxon>
        <taxon>Lactucinae</taxon>
        <taxon>Lactuca</taxon>
    </lineage>
</organism>